<dbReference type="GO" id="GO:0030288">
    <property type="term" value="C:outer membrane-bounded periplasmic space"/>
    <property type="evidence" value="ECO:0007669"/>
    <property type="project" value="TreeGrafter"/>
</dbReference>
<reference evidence="8 9" key="1">
    <citation type="submission" date="2019-10" db="EMBL/GenBank/DDBJ databases">
        <title>Genomic and transcriptomic insights into the perfect genentic adaptation of a filamentous nitrogen-fixing cyanobacterium to rice fields.</title>
        <authorList>
            <person name="Chen Z."/>
        </authorList>
    </citation>
    <scope>NUCLEOTIDE SEQUENCE [LARGE SCALE GENOMIC DNA]</scope>
    <source>
        <strain evidence="8">CCNUC1</strain>
    </source>
</reference>
<gene>
    <name evidence="8" type="ORF">GXM_08281</name>
</gene>
<evidence type="ECO:0000259" key="7">
    <source>
        <dbReference type="PROSITE" id="PS50983"/>
    </source>
</evidence>
<evidence type="ECO:0000256" key="6">
    <source>
        <dbReference type="SAM" id="Phobius"/>
    </source>
</evidence>
<evidence type="ECO:0000313" key="8">
    <source>
        <dbReference type="EMBL" id="QFS50787.1"/>
    </source>
</evidence>
<proteinExistence type="inferred from homology"/>
<dbReference type="PROSITE" id="PS50983">
    <property type="entry name" value="FE_B12_PBP"/>
    <property type="match status" value="1"/>
</dbReference>
<name>A0A5P8WD91_9NOSO</name>
<keyword evidence="6" id="KW-0472">Membrane</keyword>
<dbReference type="EMBL" id="CP045227">
    <property type="protein sequence ID" value="QFS50787.1"/>
    <property type="molecule type" value="Genomic_DNA"/>
</dbReference>
<evidence type="ECO:0000313" key="9">
    <source>
        <dbReference type="Proteomes" id="UP000326678"/>
    </source>
</evidence>
<dbReference type="Gene3D" id="3.40.50.1980">
    <property type="entry name" value="Nitrogenase molybdenum iron protein domain"/>
    <property type="match status" value="2"/>
</dbReference>
<dbReference type="InterPro" id="IPR002491">
    <property type="entry name" value="ABC_transptr_periplasmic_BD"/>
</dbReference>
<keyword evidence="3" id="KW-0813">Transport</keyword>
<keyword evidence="6" id="KW-1133">Transmembrane helix</keyword>
<dbReference type="Proteomes" id="UP000326678">
    <property type="component" value="Chromosome Gxm2"/>
</dbReference>
<sequence>MINQRWYKHINLFLIIILTIIFFKVYYSFLPQQIYSSNISSIVSECRKIKHELGESCIPLNPQRIIVTDQESLESLVALDLKPIATTIANRVGNKARILEGKIDGITYLGKESQINIEKIVQLKPDLILGLWISPQEYKLFSQIAPTVSIGYTQTGWKNTLKQIAEIVYKSYKAEKLLDQYQRRIEKLKLAFAQKAGKAEISVMRFYTDIQFTQFLNQLSFPVSILEELKLSIPVTQRQISNSNVSYENVSLERVDLLEADAMFIAIDPGAEENFQKYKNSPLWQTLDVVKKSKVYTVDSSYWVFGSVLSANAILDDVVKYLLEAS</sequence>
<comment type="similarity">
    <text evidence="2">Belongs to the bacterial solute-binding protein 8 family.</text>
</comment>
<dbReference type="KEGG" id="nsh:GXM_08281"/>
<dbReference type="Pfam" id="PF01497">
    <property type="entry name" value="Peripla_BP_2"/>
    <property type="match status" value="1"/>
</dbReference>
<dbReference type="PANTHER" id="PTHR30532:SF25">
    <property type="entry name" value="IRON(III) DICITRATE-BINDING PERIPLASMIC PROTEIN"/>
    <property type="match status" value="1"/>
</dbReference>
<evidence type="ECO:0000256" key="5">
    <source>
        <dbReference type="SAM" id="Coils"/>
    </source>
</evidence>
<dbReference type="GO" id="GO:1901678">
    <property type="term" value="P:iron coordination entity transport"/>
    <property type="evidence" value="ECO:0007669"/>
    <property type="project" value="UniProtKB-ARBA"/>
</dbReference>
<accession>A0A5P8WD91</accession>
<dbReference type="CDD" id="cd01146">
    <property type="entry name" value="FhuD"/>
    <property type="match status" value="1"/>
</dbReference>
<feature type="domain" description="Fe/B12 periplasmic-binding" evidence="7">
    <location>
        <begin position="64"/>
        <end position="326"/>
    </location>
</feature>
<feature type="transmembrane region" description="Helical" evidence="6">
    <location>
        <begin position="12"/>
        <end position="30"/>
    </location>
</feature>
<dbReference type="PANTHER" id="PTHR30532">
    <property type="entry name" value="IRON III DICITRATE-BINDING PERIPLASMIC PROTEIN"/>
    <property type="match status" value="1"/>
</dbReference>
<keyword evidence="4" id="KW-0732">Signal</keyword>
<keyword evidence="6" id="KW-0812">Transmembrane</keyword>
<keyword evidence="9" id="KW-1185">Reference proteome</keyword>
<comment type="subcellular location">
    <subcellularLocation>
        <location evidence="1">Cell envelope</location>
    </subcellularLocation>
</comment>
<organism evidence="8 9">
    <name type="scientific">Nostoc sphaeroides CCNUC1</name>
    <dbReference type="NCBI Taxonomy" id="2653204"/>
    <lineage>
        <taxon>Bacteria</taxon>
        <taxon>Bacillati</taxon>
        <taxon>Cyanobacteriota</taxon>
        <taxon>Cyanophyceae</taxon>
        <taxon>Nostocales</taxon>
        <taxon>Nostocaceae</taxon>
        <taxon>Nostoc</taxon>
    </lineage>
</organism>
<keyword evidence="5" id="KW-0175">Coiled coil</keyword>
<dbReference type="SUPFAM" id="SSF53807">
    <property type="entry name" value="Helical backbone' metal receptor"/>
    <property type="match status" value="1"/>
</dbReference>
<protein>
    <submittedName>
        <fullName evidence="8">ABC.FEV.S, iron complex transport system substrate-binding protein</fullName>
    </submittedName>
</protein>
<evidence type="ECO:0000256" key="4">
    <source>
        <dbReference type="ARBA" id="ARBA00022729"/>
    </source>
</evidence>
<evidence type="ECO:0000256" key="2">
    <source>
        <dbReference type="ARBA" id="ARBA00008814"/>
    </source>
</evidence>
<evidence type="ECO:0000256" key="1">
    <source>
        <dbReference type="ARBA" id="ARBA00004196"/>
    </source>
</evidence>
<dbReference type="InterPro" id="IPR051313">
    <property type="entry name" value="Bact_iron-sidero_bind"/>
</dbReference>
<dbReference type="AlphaFoldDB" id="A0A5P8WD91"/>
<feature type="coiled-coil region" evidence="5">
    <location>
        <begin position="171"/>
        <end position="198"/>
    </location>
</feature>
<evidence type="ECO:0000256" key="3">
    <source>
        <dbReference type="ARBA" id="ARBA00022448"/>
    </source>
</evidence>